<protein>
    <submittedName>
        <fullName evidence="3">Uncharacterized protein</fullName>
    </submittedName>
</protein>
<sequence length="122" mass="13086">MQAERGRPAERRINFATVARPGHTVKLSRRDPATLMRAPANICLPVIRAAYAIVCAILSPAAASLVSVLHSVDSAVRTDPPPDQARCFLPPSIYRLPLAPRRDRSQTGQAGSKPLGLGTEPL</sequence>
<keyword evidence="2" id="KW-1185">Reference proteome</keyword>
<organism evidence="2 3">
    <name type="scientific">Plectus sambesii</name>
    <dbReference type="NCBI Taxonomy" id="2011161"/>
    <lineage>
        <taxon>Eukaryota</taxon>
        <taxon>Metazoa</taxon>
        <taxon>Ecdysozoa</taxon>
        <taxon>Nematoda</taxon>
        <taxon>Chromadorea</taxon>
        <taxon>Plectida</taxon>
        <taxon>Plectina</taxon>
        <taxon>Plectoidea</taxon>
        <taxon>Plectidae</taxon>
        <taxon>Plectus</taxon>
    </lineage>
</organism>
<dbReference type="Proteomes" id="UP000887566">
    <property type="component" value="Unplaced"/>
</dbReference>
<dbReference type="WBParaSite" id="PSAMB.scaffold2922size20557.g19823.t1">
    <property type="protein sequence ID" value="PSAMB.scaffold2922size20557.g19823.t1"/>
    <property type="gene ID" value="PSAMB.scaffold2922size20557.g19823"/>
</dbReference>
<evidence type="ECO:0000313" key="3">
    <source>
        <dbReference type="WBParaSite" id="PSAMB.scaffold2922size20557.g19823.t1"/>
    </source>
</evidence>
<dbReference type="AlphaFoldDB" id="A0A914VZZ3"/>
<proteinExistence type="predicted"/>
<name>A0A914VZZ3_9BILA</name>
<evidence type="ECO:0000256" key="1">
    <source>
        <dbReference type="SAM" id="MobiDB-lite"/>
    </source>
</evidence>
<evidence type="ECO:0000313" key="2">
    <source>
        <dbReference type="Proteomes" id="UP000887566"/>
    </source>
</evidence>
<reference evidence="3" key="1">
    <citation type="submission" date="2022-11" db="UniProtKB">
        <authorList>
            <consortium name="WormBaseParasite"/>
        </authorList>
    </citation>
    <scope>IDENTIFICATION</scope>
</reference>
<feature type="region of interest" description="Disordered" evidence="1">
    <location>
        <begin position="98"/>
        <end position="122"/>
    </location>
</feature>
<accession>A0A914VZZ3</accession>